<proteinExistence type="predicted"/>
<keyword evidence="2" id="KW-0012">Acyltransferase</keyword>
<gene>
    <name evidence="4" type="ORF">CLV78_101697</name>
</gene>
<protein>
    <submittedName>
        <fullName evidence="4">Ribosomal-protein-alanine N-acetyltransferase</fullName>
    </submittedName>
</protein>
<dbReference type="Pfam" id="PF00583">
    <property type="entry name" value="Acetyltransf_1"/>
    <property type="match status" value="1"/>
</dbReference>
<accession>A0A2T0RZJ5</accession>
<name>A0A2T0RZJ5_9RHOB</name>
<keyword evidence="1 4" id="KW-0808">Transferase</keyword>
<evidence type="ECO:0000256" key="1">
    <source>
        <dbReference type="ARBA" id="ARBA00022679"/>
    </source>
</evidence>
<evidence type="ECO:0000313" key="4">
    <source>
        <dbReference type="EMBL" id="PRY26597.1"/>
    </source>
</evidence>
<dbReference type="EMBL" id="PVTD01000001">
    <property type="protein sequence ID" value="PRY26597.1"/>
    <property type="molecule type" value="Genomic_DNA"/>
</dbReference>
<dbReference type="InterPro" id="IPR050832">
    <property type="entry name" value="Bact_Acetyltransf"/>
</dbReference>
<sequence length="181" mass="19829">MSFRYRCSWPRGRFFHKRVYGLARCAGLGQTRLMSDIMIRPARADDAAAFEAVVRAAYGPWIGRLEGLPDVSAGIAGEIADHHVWLASTGEADTIVGGIVLHVSAEEARIANLAVHPDCGGRGIGRALMGVALAAAHRAGHRRIALATHRDMTPTLRFYRNDGWEEVGREGVRIFMEKPLE</sequence>
<organism evidence="4 5">
    <name type="scientific">Aliiruegeria haliotis</name>
    <dbReference type="NCBI Taxonomy" id="1280846"/>
    <lineage>
        <taxon>Bacteria</taxon>
        <taxon>Pseudomonadati</taxon>
        <taxon>Pseudomonadota</taxon>
        <taxon>Alphaproteobacteria</taxon>
        <taxon>Rhodobacterales</taxon>
        <taxon>Roseobacteraceae</taxon>
        <taxon>Aliiruegeria</taxon>
    </lineage>
</organism>
<dbReference type="CDD" id="cd04301">
    <property type="entry name" value="NAT_SF"/>
    <property type="match status" value="1"/>
</dbReference>
<dbReference type="AlphaFoldDB" id="A0A2T0RZJ5"/>
<dbReference type="InterPro" id="IPR000182">
    <property type="entry name" value="GNAT_dom"/>
</dbReference>
<dbReference type="InterPro" id="IPR016181">
    <property type="entry name" value="Acyl_CoA_acyltransferase"/>
</dbReference>
<reference evidence="4 5" key="1">
    <citation type="submission" date="2018-03" db="EMBL/GenBank/DDBJ databases">
        <title>Genomic Encyclopedia of Archaeal and Bacterial Type Strains, Phase II (KMG-II): from individual species to whole genera.</title>
        <authorList>
            <person name="Goeker M."/>
        </authorList>
    </citation>
    <scope>NUCLEOTIDE SEQUENCE [LARGE SCALE GENOMIC DNA]</scope>
    <source>
        <strain evidence="4 5">DSM 29328</strain>
    </source>
</reference>
<dbReference type="Gene3D" id="3.40.630.30">
    <property type="match status" value="1"/>
</dbReference>
<dbReference type="PROSITE" id="PS51186">
    <property type="entry name" value="GNAT"/>
    <property type="match status" value="1"/>
</dbReference>
<evidence type="ECO:0000256" key="2">
    <source>
        <dbReference type="ARBA" id="ARBA00023315"/>
    </source>
</evidence>
<comment type="caution">
    <text evidence="4">The sequence shown here is derived from an EMBL/GenBank/DDBJ whole genome shotgun (WGS) entry which is preliminary data.</text>
</comment>
<evidence type="ECO:0000259" key="3">
    <source>
        <dbReference type="PROSITE" id="PS51186"/>
    </source>
</evidence>
<keyword evidence="5" id="KW-1185">Reference proteome</keyword>
<evidence type="ECO:0000313" key="5">
    <source>
        <dbReference type="Proteomes" id="UP000239480"/>
    </source>
</evidence>
<dbReference type="Proteomes" id="UP000239480">
    <property type="component" value="Unassembled WGS sequence"/>
</dbReference>
<dbReference type="GO" id="GO:0016747">
    <property type="term" value="F:acyltransferase activity, transferring groups other than amino-acyl groups"/>
    <property type="evidence" value="ECO:0007669"/>
    <property type="project" value="InterPro"/>
</dbReference>
<dbReference type="PANTHER" id="PTHR43877">
    <property type="entry name" value="AMINOALKYLPHOSPHONATE N-ACETYLTRANSFERASE-RELATED-RELATED"/>
    <property type="match status" value="1"/>
</dbReference>
<feature type="domain" description="N-acetyltransferase" evidence="3">
    <location>
        <begin position="37"/>
        <end position="181"/>
    </location>
</feature>
<dbReference type="SUPFAM" id="SSF55729">
    <property type="entry name" value="Acyl-CoA N-acyltransferases (Nat)"/>
    <property type="match status" value="1"/>
</dbReference>